<dbReference type="PANTHER" id="PTHR30126">
    <property type="entry name" value="HTH-TYPE TRANSCRIPTIONAL REGULATOR"/>
    <property type="match status" value="1"/>
</dbReference>
<name>A0A3D9HU91_9BACL</name>
<dbReference type="PROSITE" id="PS50931">
    <property type="entry name" value="HTH_LYSR"/>
    <property type="match status" value="1"/>
</dbReference>
<keyword evidence="2" id="KW-0805">Transcription regulation</keyword>
<accession>A0A3D9HU91</accession>
<dbReference type="GO" id="GO:0003700">
    <property type="term" value="F:DNA-binding transcription factor activity"/>
    <property type="evidence" value="ECO:0007669"/>
    <property type="project" value="InterPro"/>
</dbReference>
<dbReference type="GO" id="GO:0000976">
    <property type="term" value="F:transcription cis-regulatory region binding"/>
    <property type="evidence" value="ECO:0007669"/>
    <property type="project" value="TreeGrafter"/>
</dbReference>
<sequence>MDLIYYQTFREVALRQSFTRAAEQLGYAQSSVTTQIQKLEKEFDVQLFERYGRGLRLTSAGEELLKTVTQMLELHQQAKEKLARQGGGSLTIGTIDSLAAYYLPPFVQRIRHSYPELNIRLQPDREDRIVHRVKEGELDFGLMLVGEPTDPALEWTEIREEPLVLVSAPNHPLARLDAVDLRRLSGEEWIMTEETCNYRMMLEKLLRSEGIPYRISLEIGNPEAVKGCVAAGGGIAILPRLAADAELGRGELVALPFSHPDLRLSLQSCIHPRKWVSHALHTFLDSLQPDGISF</sequence>
<dbReference type="InterPro" id="IPR036390">
    <property type="entry name" value="WH_DNA-bd_sf"/>
</dbReference>
<evidence type="ECO:0000256" key="4">
    <source>
        <dbReference type="ARBA" id="ARBA00023163"/>
    </source>
</evidence>
<dbReference type="FunFam" id="1.10.10.10:FF:000001">
    <property type="entry name" value="LysR family transcriptional regulator"/>
    <property type="match status" value="1"/>
</dbReference>
<dbReference type="SUPFAM" id="SSF53850">
    <property type="entry name" value="Periplasmic binding protein-like II"/>
    <property type="match status" value="1"/>
</dbReference>
<dbReference type="Pfam" id="PF03466">
    <property type="entry name" value="LysR_substrate"/>
    <property type="match status" value="1"/>
</dbReference>
<protein>
    <submittedName>
        <fullName evidence="6">DNA-binding transcriptional LysR family regulator</fullName>
    </submittedName>
</protein>
<dbReference type="PRINTS" id="PR00039">
    <property type="entry name" value="HTHLYSR"/>
</dbReference>
<dbReference type="Pfam" id="PF00126">
    <property type="entry name" value="HTH_1"/>
    <property type="match status" value="1"/>
</dbReference>
<reference evidence="6 7" key="1">
    <citation type="submission" date="2018-07" db="EMBL/GenBank/DDBJ databases">
        <title>Genomic Encyclopedia of Type Strains, Phase III (KMG-III): the genomes of soil and plant-associated and newly described type strains.</title>
        <authorList>
            <person name="Whitman W."/>
        </authorList>
    </citation>
    <scope>NUCLEOTIDE SEQUENCE [LARGE SCALE GENOMIC DNA]</scope>
    <source>
        <strain evidence="6 7">CECT 7287</strain>
    </source>
</reference>
<dbReference type="InterPro" id="IPR005119">
    <property type="entry name" value="LysR_subst-bd"/>
</dbReference>
<dbReference type="Proteomes" id="UP000256977">
    <property type="component" value="Unassembled WGS sequence"/>
</dbReference>
<dbReference type="InterPro" id="IPR000847">
    <property type="entry name" value="LysR_HTH_N"/>
</dbReference>
<dbReference type="Gene3D" id="1.10.10.10">
    <property type="entry name" value="Winged helix-like DNA-binding domain superfamily/Winged helix DNA-binding domain"/>
    <property type="match status" value="1"/>
</dbReference>
<comment type="similarity">
    <text evidence="1">Belongs to the LysR transcriptional regulatory family.</text>
</comment>
<dbReference type="PANTHER" id="PTHR30126:SF40">
    <property type="entry name" value="HTH-TYPE TRANSCRIPTIONAL REGULATOR GLTR"/>
    <property type="match status" value="1"/>
</dbReference>
<dbReference type="Gene3D" id="3.40.190.290">
    <property type="match status" value="1"/>
</dbReference>
<keyword evidence="4" id="KW-0804">Transcription</keyword>
<dbReference type="InterPro" id="IPR036388">
    <property type="entry name" value="WH-like_DNA-bd_sf"/>
</dbReference>
<dbReference type="CDD" id="cd05466">
    <property type="entry name" value="PBP2_LTTR_substrate"/>
    <property type="match status" value="1"/>
</dbReference>
<dbReference type="RefSeq" id="WP_116065609.1">
    <property type="nucleotide sequence ID" value="NZ_QRDZ01000052.1"/>
</dbReference>
<keyword evidence="3 6" id="KW-0238">DNA-binding</keyword>
<evidence type="ECO:0000313" key="6">
    <source>
        <dbReference type="EMBL" id="RED53009.1"/>
    </source>
</evidence>
<evidence type="ECO:0000256" key="3">
    <source>
        <dbReference type="ARBA" id="ARBA00023125"/>
    </source>
</evidence>
<gene>
    <name evidence="6" type="ORF">DFP98_15217</name>
</gene>
<evidence type="ECO:0000313" key="7">
    <source>
        <dbReference type="Proteomes" id="UP000256977"/>
    </source>
</evidence>
<proteinExistence type="inferred from homology"/>
<dbReference type="AlphaFoldDB" id="A0A3D9HU91"/>
<dbReference type="SUPFAM" id="SSF46785">
    <property type="entry name" value="Winged helix' DNA-binding domain"/>
    <property type="match status" value="1"/>
</dbReference>
<keyword evidence="7" id="KW-1185">Reference proteome</keyword>
<comment type="caution">
    <text evidence="6">The sequence shown here is derived from an EMBL/GenBank/DDBJ whole genome shotgun (WGS) entry which is preliminary data.</text>
</comment>
<evidence type="ECO:0000256" key="1">
    <source>
        <dbReference type="ARBA" id="ARBA00009437"/>
    </source>
</evidence>
<dbReference type="EMBL" id="QRDZ01000052">
    <property type="protein sequence ID" value="RED53009.1"/>
    <property type="molecule type" value="Genomic_DNA"/>
</dbReference>
<dbReference type="OrthoDB" id="9803735at2"/>
<feature type="domain" description="HTH lysR-type" evidence="5">
    <location>
        <begin position="1"/>
        <end position="58"/>
    </location>
</feature>
<organism evidence="6 7">
    <name type="scientific">Cohnella phaseoli</name>
    <dbReference type="NCBI Taxonomy" id="456490"/>
    <lineage>
        <taxon>Bacteria</taxon>
        <taxon>Bacillati</taxon>
        <taxon>Bacillota</taxon>
        <taxon>Bacilli</taxon>
        <taxon>Bacillales</taxon>
        <taxon>Paenibacillaceae</taxon>
        <taxon>Cohnella</taxon>
    </lineage>
</organism>
<evidence type="ECO:0000259" key="5">
    <source>
        <dbReference type="PROSITE" id="PS50931"/>
    </source>
</evidence>
<evidence type="ECO:0000256" key="2">
    <source>
        <dbReference type="ARBA" id="ARBA00023015"/>
    </source>
</evidence>